<reference evidence="8" key="1">
    <citation type="submission" date="2020-10" db="EMBL/GenBank/DDBJ databases">
        <title>Chromosome-scale genome assembly of the Allis shad, Alosa alosa.</title>
        <authorList>
            <person name="Margot Z."/>
            <person name="Christophe K."/>
            <person name="Cabau C."/>
            <person name="Louis A."/>
            <person name="Berthelot C."/>
            <person name="Parey E."/>
            <person name="Roest Crollius H."/>
            <person name="Montfort J."/>
            <person name="Robinson-Rechavi M."/>
            <person name="Bucao C."/>
            <person name="Bouchez O."/>
            <person name="Gislard M."/>
            <person name="Lluch J."/>
            <person name="Milhes M."/>
            <person name="Lampietro C."/>
            <person name="Lopez Roques C."/>
            <person name="Donnadieu C."/>
            <person name="Braasch I."/>
            <person name="Desvignes T."/>
            <person name="Postlethwait J."/>
            <person name="Bobe J."/>
            <person name="Guiguen Y."/>
        </authorList>
    </citation>
    <scope>NUCLEOTIDE SEQUENCE</scope>
    <source>
        <strain evidence="8">M-15738</strain>
        <tissue evidence="8">Blood</tissue>
    </source>
</reference>
<evidence type="ECO:0008006" key="10">
    <source>
        <dbReference type="Google" id="ProtNLM"/>
    </source>
</evidence>
<dbReference type="Proteomes" id="UP000823561">
    <property type="component" value="Chromosome 13"/>
</dbReference>
<feature type="transmembrane region" description="Helical" evidence="7">
    <location>
        <begin position="86"/>
        <end position="106"/>
    </location>
</feature>
<dbReference type="EMBL" id="JADWDJ010000013">
    <property type="protein sequence ID" value="KAG5271842.1"/>
    <property type="molecule type" value="Genomic_DNA"/>
</dbReference>
<feature type="region of interest" description="Disordered" evidence="6">
    <location>
        <begin position="32"/>
        <end position="76"/>
    </location>
</feature>
<proteinExistence type="inferred from homology"/>
<evidence type="ECO:0000313" key="8">
    <source>
        <dbReference type="EMBL" id="KAG5271842.1"/>
    </source>
</evidence>
<organism evidence="8 9">
    <name type="scientific">Alosa alosa</name>
    <name type="common">allis shad</name>
    <dbReference type="NCBI Taxonomy" id="278164"/>
    <lineage>
        <taxon>Eukaryota</taxon>
        <taxon>Metazoa</taxon>
        <taxon>Chordata</taxon>
        <taxon>Craniata</taxon>
        <taxon>Vertebrata</taxon>
        <taxon>Euteleostomi</taxon>
        <taxon>Actinopterygii</taxon>
        <taxon>Neopterygii</taxon>
        <taxon>Teleostei</taxon>
        <taxon>Clupei</taxon>
        <taxon>Clupeiformes</taxon>
        <taxon>Clupeoidei</taxon>
        <taxon>Clupeidae</taxon>
        <taxon>Alosa</taxon>
    </lineage>
</organism>
<evidence type="ECO:0000256" key="3">
    <source>
        <dbReference type="ARBA" id="ARBA00022692"/>
    </source>
</evidence>
<dbReference type="PANTHER" id="PTHR31815">
    <property type="entry name" value="AGAP005329-PA"/>
    <property type="match status" value="1"/>
</dbReference>
<feature type="compositionally biased region" description="Basic residues" evidence="6">
    <location>
        <begin position="158"/>
        <end position="171"/>
    </location>
</feature>
<protein>
    <recommendedName>
        <fullName evidence="10">Transmembrane protein 51</fullName>
    </recommendedName>
</protein>
<comment type="caution">
    <text evidence="8">The sequence shown here is derived from an EMBL/GenBank/DDBJ whole genome shotgun (WGS) entry which is preliminary data.</text>
</comment>
<gene>
    <name evidence="8" type="ORF">AALO_G00184730</name>
</gene>
<evidence type="ECO:0000256" key="2">
    <source>
        <dbReference type="ARBA" id="ARBA00005308"/>
    </source>
</evidence>
<feature type="region of interest" description="Disordered" evidence="6">
    <location>
        <begin position="214"/>
        <end position="237"/>
    </location>
</feature>
<keyword evidence="3 7" id="KW-0812">Transmembrane</keyword>
<keyword evidence="4 7" id="KW-1133">Transmembrane helix</keyword>
<evidence type="ECO:0000256" key="1">
    <source>
        <dbReference type="ARBA" id="ARBA00004141"/>
    </source>
</evidence>
<comment type="similarity">
    <text evidence="2">Belongs to the TMEM200 family.</text>
</comment>
<feature type="compositionally biased region" description="Polar residues" evidence="6">
    <location>
        <begin position="1"/>
        <end position="14"/>
    </location>
</feature>
<evidence type="ECO:0000313" key="9">
    <source>
        <dbReference type="Proteomes" id="UP000823561"/>
    </source>
</evidence>
<feature type="region of interest" description="Disordered" evidence="6">
    <location>
        <begin position="1"/>
        <end position="20"/>
    </location>
</feature>
<keyword evidence="5 7" id="KW-0472">Membrane</keyword>
<feature type="transmembrane region" description="Helical" evidence="7">
    <location>
        <begin position="126"/>
        <end position="146"/>
    </location>
</feature>
<keyword evidence="9" id="KW-1185">Reference proteome</keyword>
<dbReference type="PANTHER" id="PTHR31815:SF3">
    <property type="entry name" value="TRANSMEMBRANE PROTEIN 200B"/>
    <property type="match status" value="1"/>
</dbReference>
<sequence length="283" mass="31194">MQIIPSHTIQQGNTKHAHDTKQTVVELQNYPEMCDPTISPSQMPEVPRLPDPSNEETEKEEEKPEEEKPEEEKPEAGLHFRSAPGAGLVLAGILVLVGVGVATAGYWPPRTPRQSPLRPRERLKLIGPIILAVGLFILICASTLLYENRDRQRQDHGGKKKRKKRRGGKRKPPSDGAEAQREQVSVGLPPDVATHTLTDSELNIHCVTETSVAQMNGRQDSPDPSPGPSHLNLTCERPLPPLTPPIIKLNNRIIDPYALEPPPLPQRTYKLKKGGAESGAEDQ</sequence>
<evidence type="ECO:0000256" key="6">
    <source>
        <dbReference type="SAM" id="MobiDB-lite"/>
    </source>
</evidence>
<feature type="region of interest" description="Disordered" evidence="6">
    <location>
        <begin position="150"/>
        <end position="200"/>
    </location>
</feature>
<dbReference type="AlphaFoldDB" id="A0AAV6GEA5"/>
<dbReference type="GO" id="GO:0016020">
    <property type="term" value="C:membrane"/>
    <property type="evidence" value="ECO:0007669"/>
    <property type="project" value="UniProtKB-SubCell"/>
</dbReference>
<dbReference type="Pfam" id="PF10177">
    <property type="entry name" value="DUF2371"/>
    <property type="match status" value="1"/>
</dbReference>
<evidence type="ECO:0000256" key="7">
    <source>
        <dbReference type="SAM" id="Phobius"/>
    </source>
</evidence>
<evidence type="ECO:0000256" key="4">
    <source>
        <dbReference type="ARBA" id="ARBA00022989"/>
    </source>
</evidence>
<feature type="compositionally biased region" description="Basic and acidic residues" evidence="6">
    <location>
        <begin position="60"/>
        <end position="76"/>
    </location>
</feature>
<comment type="subcellular location">
    <subcellularLocation>
        <location evidence="1">Membrane</location>
        <topology evidence="1">Multi-pass membrane protein</topology>
    </subcellularLocation>
</comment>
<accession>A0AAV6GEA5</accession>
<dbReference type="InterPro" id="IPR018787">
    <property type="entry name" value="DUF2371_TMEM200"/>
</dbReference>
<feature type="region of interest" description="Disordered" evidence="6">
    <location>
        <begin position="258"/>
        <end position="283"/>
    </location>
</feature>
<name>A0AAV6GEA5_9TELE</name>
<evidence type="ECO:0000256" key="5">
    <source>
        <dbReference type="ARBA" id="ARBA00023136"/>
    </source>
</evidence>